<dbReference type="GO" id="GO:0006310">
    <property type="term" value="P:DNA recombination"/>
    <property type="evidence" value="ECO:0007669"/>
    <property type="project" value="TreeGrafter"/>
</dbReference>
<dbReference type="HOGENOM" id="CLU_344156_0_0_0"/>
<evidence type="ECO:0000259" key="10">
    <source>
        <dbReference type="Pfam" id="PF12705"/>
    </source>
</evidence>
<dbReference type="RefSeq" id="WP_015898866.1">
    <property type="nucleotide sequence ID" value="NC_012440.1"/>
</dbReference>
<keyword evidence="2" id="KW-0547">Nucleotide-binding</keyword>
<keyword evidence="8" id="KW-0238">DNA-binding</keyword>
<evidence type="ECO:0000256" key="5">
    <source>
        <dbReference type="ARBA" id="ARBA00022806"/>
    </source>
</evidence>
<gene>
    <name evidence="12" type="ordered locus">PERMA_1770</name>
</gene>
<dbReference type="EMBL" id="CP001230">
    <property type="protein sequence ID" value="ACO04762.1"/>
    <property type="molecule type" value="Genomic_DNA"/>
</dbReference>
<dbReference type="InterPro" id="IPR011604">
    <property type="entry name" value="PDDEXK-like_dom_sf"/>
</dbReference>
<dbReference type="KEGG" id="pmx:PERMA_1770"/>
<dbReference type="PaxDb" id="123214-PERMA_1770"/>
<dbReference type="SUPFAM" id="SSF52540">
    <property type="entry name" value="P-loop containing nucleoside triphosphate hydrolases"/>
    <property type="match status" value="1"/>
</dbReference>
<dbReference type="AlphaFoldDB" id="C0QS88"/>
<dbReference type="InterPro" id="IPR038726">
    <property type="entry name" value="PDDEXK_AddAB-type"/>
</dbReference>
<dbReference type="GO" id="GO:0004386">
    <property type="term" value="F:helicase activity"/>
    <property type="evidence" value="ECO:0007669"/>
    <property type="project" value="UniProtKB-KW"/>
</dbReference>
<evidence type="ECO:0000256" key="6">
    <source>
        <dbReference type="ARBA" id="ARBA00022839"/>
    </source>
</evidence>
<name>C0QS88_PERMH</name>
<keyword evidence="1" id="KW-0540">Nuclease</keyword>
<keyword evidence="7" id="KW-0067">ATP-binding</keyword>
<evidence type="ECO:0000256" key="4">
    <source>
        <dbReference type="ARBA" id="ARBA00022801"/>
    </source>
</evidence>
<dbReference type="PANTHER" id="PTHR30591:SF1">
    <property type="entry name" value="RECBCD ENZYME SUBUNIT RECC"/>
    <property type="match status" value="1"/>
</dbReference>
<dbReference type="Proteomes" id="UP000001366">
    <property type="component" value="Chromosome"/>
</dbReference>
<evidence type="ECO:0008006" key="14">
    <source>
        <dbReference type="Google" id="ProtNLM"/>
    </source>
</evidence>
<evidence type="ECO:0000256" key="3">
    <source>
        <dbReference type="ARBA" id="ARBA00022763"/>
    </source>
</evidence>
<dbReference type="GO" id="GO:0005524">
    <property type="term" value="F:ATP binding"/>
    <property type="evidence" value="ECO:0007669"/>
    <property type="project" value="UniProtKB-KW"/>
</dbReference>
<feature type="domain" description="PD-(D/E)XK endonuclease-like" evidence="10">
    <location>
        <begin position="644"/>
        <end position="895"/>
    </location>
</feature>
<dbReference type="GO" id="GO:0006281">
    <property type="term" value="P:DNA repair"/>
    <property type="evidence" value="ECO:0007669"/>
    <property type="project" value="UniProtKB-KW"/>
</dbReference>
<evidence type="ECO:0000313" key="12">
    <source>
        <dbReference type="EMBL" id="ACO04762.1"/>
    </source>
</evidence>
<proteinExistence type="predicted"/>
<dbReference type="Gene3D" id="3.90.320.10">
    <property type="match status" value="1"/>
</dbReference>
<dbReference type="eggNOG" id="COG3857">
    <property type="taxonomic scope" value="Bacteria"/>
</dbReference>
<reference evidence="12 13" key="1">
    <citation type="journal article" date="2009" name="J. Bacteriol.">
        <title>Complete and draft genome sequences of six members of the Aquificales.</title>
        <authorList>
            <person name="Reysenbach A.L."/>
            <person name="Hamamura N."/>
            <person name="Podar M."/>
            <person name="Griffiths E."/>
            <person name="Ferreira S."/>
            <person name="Hochstein R."/>
            <person name="Heidelberg J."/>
            <person name="Johnson J."/>
            <person name="Mead D."/>
            <person name="Pohorille A."/>
            <person name="Sarmiento M."/>
            <person name="Schweighofer K."/>
            <person name="Seshadri R."/>
            <person name="Voytek M.A."/>
        </authorList>
    </citation>
    <scope>NUCLEOTIDE SEQUENCE [LARGE SCALE GENOMIC DNA]</scope>
    <source>
        <strain evidence="13">DSM 14350 / EX-H1</strain>
    </source>
</reference>
<keyword evidence="6" id="KW-0269">Exonuclease</keyword>
<feature type="domain" description="UvrD-like helicase C-terminal" evidence="11">
    <location>
        <begin position="227"/>
        <end position="505"/>
    </location>
</feature>
<evidence type="ECO:0000313" key="13">
    <source>
        <dbReference type="Proteomes" id="UP000001366"/>
    </source>
</evidence>
<dbReference type="Pfam" id="PF12705">
    <property type="entry name" value="PDDEXK_1"/>
    <property type="match status" value="1"/>
</dbReference>
<dbReference type="InterPro" id="IPR014017">
    <property type="entry name" value="DNA_helicase_UvrD-like_C"/>
</dbReference>
<evidence type="ECO:0000256" key="1">
    <source>
        <dbReference type="ARBA" id="ARBA00022722"/>
    </source>
</evidence>
<dbReference type="GO" id="GO:0003677">
    <property type="term" value="F:DNA binding"/>
    <property type="evidence" value="ECO:0007669"/>
    <property type="project" value="UniProtKB-KW"/>
</dbReference>
<sequence>MIYAGSYPFLFEKLTDTVKNIRKVNPESRLTFIISSNNMRRAIKEYLSDSLGLLYNAEFFTKLDIARELTGKEPINNLEKEILIDSILKEKDIHIEGLSRAYSETIQKLKESKIEPQDLPEGERLKEVYEEYQRKLADLNLKDREDIITEASLKDYKTDFLFVFGFHSLTEIDRDMFRSLLKNRSSVYIPINPGYSVFEKNPYLRSTFEFFKNFRLKTYTESIKKEDQKLTSLMFSSAITEEGIGCKNIKFIVSKGKRDEIVKIAKSILKIKENTRWYKIGVVINDLGSYLKDIKSVFQEYNIPYYLSEENRFIDQLPFKKMFLLFSLKENNFSKIDLLNSISKEILNIDDIDISSFEKDLIENSYEEGYESIIKLLSDKGYNGIIDLLRSIKKIPERGSLNDLIQNYTDIIERFFKKNEHTEKFLNILENIQLNHVLKKLYPEITYSEFNSILLHYLEEEDIDRRLKGDIVQIRTPNISEGIIFDYLFFVDMNEGKYPSIIKDDPVINNTLRVKLEEKGLPKLNASYWQQIITFISIFNSSKNIYISYKNRDDKGNDLSPSVLVEELLRLNYGRSYFENGDTLKLEDPEEITTLKEFRLKNAAHLINTDNLLKKVVEAHIKRESEYITEYEGYVNVNPKYIKLTPSKLQTFSDCPYRFFLSSVINPDTFEIVDTERIPPDKEGTAIHEILEFVYRKRIKDKSRLRMIIPALVKEKFRPLLEELKPSARIFEEKRVLLLSDILTEFVIKDLERIRNIYIPEVIEMKRSVNIYGFKFTGKIDRADRDLKNGKYIIYDYKTGKKRIDDLRKALLKGEYLQLVIYKKFLESSGKDVQKLGLLFIKENHSEVSTQLDKEIDEKTDKVIYIILNMLKDGFFVPYTKSESCGYCEFTDICKIYSFDENKYSYLEDFIKIKEGKLEVN</sequence>
<keyword evidence="13" id="KW-1185">Reference proteome</keyword>
<organism evidence="12 13">
    <name type="scientific">Persephonella marina (strain DSM 14350 / EX-H1)</name>
    <dbReference type="NCBI Taxonomy" id="123214"/>
    <lineage>
        <taxon>Bacteria</taxon>
        <taxon>Pseudomonadati</taxon>
        <taxon>Aquificota</taxon>
        <taxon>Aquificia</taxon>
        <taxon>Aquificales</taxon>
        <taxon>Hydrogenothermaceae</taxon>
        <taxon>Persephonella</taxon>
    </lineage>
</organism>
<evidence type="ECO:0000259" key="11">
    <source>
        <dbReference type="Pfam" id="PF13361"/>
    </source>
</evidence>
<keyword evidence="4" id="KW-0378">Hydrolase</keyword>
<keyword evidence="9" id="KW-0234">DNA repair</keyword>
<keyword evidence="3" id="KW-0227">DNA damage</keyword>
<protein>
    <recommendedName>
        <fullName evidence="14">PD-(D/E)XK endonuclease-like domain-containing protein</fullName>
    </recommendedName>
</protein>
<accession>C0QS88</accession>
<evidence type="ECO:0000256" key="8">
    <source>
        <dbReference type="ARBA" id="ARBA00023125"/>
    </source>
</evidence>
<dbReference type="PANTHER" id="PTHR30591">
    <property type="entry name" value="RECBCD ENZYME SUBUNIT RECC"/>
    <property type="match status" value="1"/>
</dbReference>
<dbReference type="InterPro" id="IPR027417">
    <property type="entry name" value="P-loop_NTPase"/>
</dbReference>
<evidence type="ECO:0000256" key="9">
    <source>
        <dbReference type="ARBA" id="ARBA00023204"/>
    </source>
</evidence>
<evidence type="ECO:0000256" key="7">
    <source>
        <dbReference type="ARBA" id="ARBA00022840"/>
    </source>
</evidence>
<dbReference type="OrthoDB" id="8343at2"/>
<dbReference type="STRING" id="123214.PERMA_1770"/>
<evidence type="ECO:0000256" key="2">
    <source>
        <dbReference type="ARBA" id="ARBA00022741"/>
    </source>
</evidence>
<keyword evidence="5" id="KW-0347">Helicase</keyword>
<dbReference type="GO" id="GO:0004527">
    <property type="term" value="F:exonuclease activity"/>
    <property type="evidence" value="ECO:0007669"/>
    <property type="project" value="UniProtKB-KW"/>
</dbReference>
<dbReference type="Gene3D" id="3.40.50.300">
    <property type="entry name" value="P-loop containing nucleotide triphosphate hydrolases"/>
    <property type="match status" value="2"/>
</dbReference>
<dbReference type="Pfam" id="PF13361">
    <property type="entry name" value="UvrD_C"/>
    <property type="match status" value="1"/>
</dbReference>